<dbReference type="AlphaFoldDB" id="A0A415DX92"/>
<dbReference type="EMBL" id="QRMS01000005">
    <property type="protein sequence ID" value="RHJ85178.1"/>
    <property type="molecule type" value="Genomic_DNA"/>
</dbReference>
<dbReference type="InterPro" id="IPR011238">
    <property type="entry name" value="Micro_shell_prot_PduT"/>
</dbReference>
<gene>
    <name evidence="5" type="ORF">DW099_15890</name>
</gene>
<dbReference type="InterPro" id="IPR044872">
    <property type="entry name" value="CcmK/CsoS1_BMC"/>
</dbReference>
<accession>A0A415DX92</accession>
<name>A0A415DX92_9FIRM</name>
<sequence>MSAIGFVELNSIARGYEAADAALKTSDVQLASCHAGCPGKFYFLFKGDTTAVEAAVIAATAIGRENVVDSTVIANVHEDVIKAMAMATSVTLGGALGVMEFFSVTAAIYAADAAVKTADVNLIELRTGIGIGGKSYVTLTGTVSAVEAAVKAGIAEKNVEGMLVHSAVISGPDNALLESLY</sequence>
<dbReference type="PANTHER" id="PTHR33941:SF11">
    <property type="entry name" value="BACTERIAL MICROCOMPARTMENT SHELL PROTEIN PDUJ"/>
    <property type="match status" value="1"/>
</dbReference>
<reference evidence="5 6" key="1">
    <citation type="submission" date="2018-08" db="EMBL/GenBank/DDBJ databases">
        <title>A genome reference for cultivated species of the human gut microbiota.</title>
        <authorList>
            <person name="Zou Y."/>
            <person name="Xue W."/>
            <person name="Luo G."/>
        </authorList>
    </citation>
    <scope>NUCLEOTIDE SEQUENCE [LARGE SCALE GENOMIC DNA]</scope>
    <source>
        <strain evidence="5 6">AM07-24</strain>
    </source>
</reference>
<dbReference type="PIRSF" id="PIRSF034834">
    <property type="entry name" value="PduT"/>
    <property type="match status" value="1"/>
</dbReference>
<comment type="similarity">
    <text evidence="3">Belongs to the bacterial microcompartments protein family.</text>
</comment>
<dbReference type="SMART" id="SM00877">
    <property type="entry name" value="BMC"/>
    <property type="match status" value="2"/>
</dbReference>
<dbReference type="Proteomes" id="UP000284841">
    <property type="component" value="Unassembled WGS sequence"/>
</dbReference>
<comment type="subcellular location">
    <subcellularLocation>
        <location evidence="1">Bacterial microcompartment</location>
    </subcellularLocation>
</comment>
<dbReference type="InterPro" id="IPR037233">
    <property type="entry name" value="CcmK-like_sf"/>
</dbReference>
<evidence type="ECO:0000259" key="4">
    <source>
        <dbReference type="PROSITE" id="PS51930"/>
    </source>
</evidence>
<dbReference type="PANTHER" id="PTHR33941">
    <property type="entry name" value="PROPANEDIOL UTILIZATION PROTEIN PDUA"/>
    <property type="match status" value="1"/>
</dbReference>
<dbReference type="InterPro" id="IPR000249">
    <property type="entry name" value="BMC_dom"/>
</dbReference>
<dbReference type="Gene3D" id="3.30.70.1710">
    <property type="match status" value="2"/>
</dbReference>
<dbReference type="CDD" id="cd07054">
    <property type="entry name" value="BMC_PduT_repeat2"/>
    <property type="match status" value="1"/>
</dbReference>
<dbReference type="OrthoDB" id="9791973at2"/>
<evidence type="ECO:0000256" key="3">
    <source>
        <dbReference type="PROSITE-ProRule" id="PRU01278"/>
    </source>
</evidence>
<proteinExistence type="inferred from homology"/>
<keyword evidence="6" id="KW-1185">Reference proteome</keyword>
<feature type="domain" description="BMC" evidence="4">
    <location>
        <begin position="95"/>
        <end position="181"/>
    </location>
</feature>
<evidence type="ECO:0000256" key="2">
    <source>
        <dbReference type="ARBA" id="ARBA00024446"/>
    </source>
</evidence>
<evidence type="ECO:0000256" key="1">
    <source>
        <dbReference type="ARBA" id="ARBA00024322"/>
    </source>
</evidence>
<dbReference type="SUPFAM" id="SSF143414">
    <property type="entry name" value="CcmK-like"/>
    <property type="match status" value="2"/>
</dbReference>
<evidence type="ECO:0000313" key="5">
    <source>
        <dbReference type="EMBL" id="RHJ85178.1"/>
    </source>
</evidence>
<dbReference type="STRING" id="1776384.GCA_900086585_00185"/>
<feature type="domain" description="BMC" evidence="4">
    <location>
        <begin position="3"/>
        <end position="85"/>
    </location>
</feature>
<keyword evidence="2" id="KW-1283">Bacterial microcompartment</keyword>
<dbReference type="Pfam" id="PF00936">
    <property type="entry name" value="BMC"/>
    <property type="match status" value="2"/>
</dbReference>
<comment type="caution">
    <text evidence="5">The sequence shown here is derived from an EMBL/GenBank/DDBJ whole genome shotgun (WGS) entry which is preliminary data.</text>
</comment>
<dbReference type="RefSeq" id="WP_067532567.1">
    <property type="nucleotide sequence ID" value="NZ_AP025567.1"/>
</dbReference>
<dbReference type="GO" id="GO:0031469">
    <property type="term" value="C:bacterial microcompartment"/>
    <property type="evidence" value="ECO:0007669"/>
    <property type="project" value="UniProtKB-SubCell"/>
</dbReference>
<dbReference type="GeneID" id="83002613"/>
<evidence type="ECO:0000313" key="6">
    <source>
        <dbReference type="Proteomes" id="UP000284841"/>
    </source>
</evidence>
<protein>
    <submittedName>
        <fullName evidence="5">BMC domain-containing protein</fullName>
    </submittedName>
</protein>
<organism evidence="5 6">
    <name type="scientific">Emergencia timonensis</name>
    <dbReference type="NCBI Taxonomy" id="1776384"/>
    <lineage>
        <taxon>Bacteria</taxon>
        <taxon>Bacillati</taxon>
        <taxon>Bacillota</taxon>
        <taxon>Clostridia</taxon>
        <taxon>Peptostreptococcales</taxon>
        <taxon>Anaerovoracaceae</taxon>
        <taxon>Emergencia</taxon>
    </lineage>
</organism>
<dbReference type="InterPro" id="IPR050575">
    <property type="entry name" value="BMC_shell"/>
</dbReference>
<dbReference type="PROSITE" id="PS51930">
    <property type="entry name" value="BMC_2"/>
    <property type="match status" value="2"/>
</dbReference>
<dbReference type="CDD" id="cd07053">
    <property type="entry name" value="BMC_PduT_repeat1"/>
    <property type="match status" value="1"/>
</dbReference>